<feature type="compositionally biased region" description="Basic and acidic residues" evidence="1">
    <location>
        <begin position="73"/>
        <end position="101"/>
    </location>
</feature>
<evidence type="ECO:0000256" key="1">
    <source>
        <dbReference type="SAM" id="MobiDB-lite"/>
    </source>
</evidence>
<name>A0A7J3ZKM6_9CREN</name>
<feature type="region of interest" description="Disordered" evidence="1">
    <location>
        <begin position="64"/>
        <end position="101"/>
    </location>
</feature>
<protein>
    <submittedName>
        <fullName evidence="2">Uncharacterized protein</fullName>
    </submittedName>
</protein>
<proteinExistence type="predicted"/>
<evidence type="ECO:0000313" key="2">
    <source>
        <dbReference type="EMBL" id="HHQ80661.1"/>
    </source>
</evidence>
<sequence>MEVYGIMDEASKNELIEMIVSGGLLEELIRFLERKNHPIGELRSIYDLKIEDIEEFARSKGLLSASEGEGLDDSERAVEEYYEPREIRPRTPPKKSGEKGT</sequence>
<gene>
    <name evidence="2" type="ORF">ENM78_04345</name>
</gene>
<dbReference type="AlphaFoldDB" id="A0A7J3ZKM6"/>
<accession>A0A7J3ZKM6</accession>
<dbReference type="EMBL" id="DRZC01000062">
    <property type="protein sequence ID" value="HHQ80661.1"/>
    <property type="molecule type" value="Genomic_DNA"/>
</dbReference>
<comment type="caution">
    <text evidence="2">The sequence shown here is derived from an EMBL/GenBank/DDBJ whole genome shotgun (WGS) entry which is preliminary data.</text>
</comment>
<organism evidence="2">
    <name type="scientific">Fervidicoccus fontis</name>
    <dbReference type="NCBI Taxonomy" id="683846"/>
    <lineage>
        <taxon>Archaea</taxon>
        <taxon>Thermoproteota</taxon>
        <taxon>Thermoprotei</taxon>
        <taxon>Fervidicoccales</taxon>
        <taxon>Fervidicoccaceae</taxon>
        <taxon>Fervidicoccus</taxon>
    </lineage>
</organism>
<reference evidence="2" key="1">
    <citation type="journal article" date="2020" name="mSystems">
        <title>Genome- and Community-Level Interaction Insights into Carbon Utilization and Element Cycling Functions of Hydrothermarchaeota in Hydrothermal Sediment.</title>
        <authorList>
            <person name="Zhou Z."/>
            <person name="Liu Y."/>
            <person name="Xu W."/>
            <person name="Pan J."/>
            <person name="Luo Z.H."/>
            <person name="Li M."/>
        </authorList>
    </citation>
    <scope>NUCLEOTIDE SEQUENCE [LARGE SCALE GENOMIC DNA]</scope>
    <source>
        <strain evidence="2">SpSt-1116</strain>
    </source>
</reference>